<dbReference type="EMBL" id="JAAAIL010000255">
    <property type="protein sequence ID" value="KAG0277700.1"/>
    <property type="molecule type" value="Genomic_DNA"/>
</dbReference>
<dbReference type="Proteomes" id="UP001194580">
    <property type="component" value="Unassembled WGS sequence"/>
</dbReference>
<dbReference type="PANTHER" id="PTHR24413">
    <property type="entry name" value="SPECKLE-TYPE POZ PROTEIN"/>
    <property type="match status" value="1"/>
</dbReference>
<sequence length="483" mass="53807">MQLHPEQLCSLLSTLSTPSAPLATSTTQTVFKSDADMGQVELVEELTLRIQCDPIGQAPPFNTKSLTIKGADSYHSPQWQVVMTRVNNGGCDSKLDIQLRCPSSYSRLLPATFRSVNVVYHQHHLASIPLSESAFSNWGELKLSFPVEKALNGNRYEFDIILSTQAQLVESPKMAPLLSSSSTSSSMYTTPKSSSTNPSMPSPLSRRINQSQAMMKMFLRDRHSVDVQFLLYPTDGEQQQYGPKNIGPRLLPSLWAHRIVVSRHPSFAALIREATSATQVCQTKSLTIPVYGFSLAAFSCLMYFLYTGNVQLVTHPDFFALSEVDVDEAFLKHECLPTEPDTVMIGPQNFTDIHPFVELSCKPTVEWGLQDASSYWPVKGVTCREIFTIAKHFGISDLQEMCLEGMVESIDATNVVEMLFEFGGSNVLVREAGLAFMSDNLSVLFADGEDPFVGYRDREECYVIMVEVMRSFTKRLQVVSSCH</sequence>
<name>A0AAD4H7N9_9FUNG</name>
<feature type="compositionally biased region" description="Low complexity" evidence="1">
    <location>
        <begin position="179"/>
        <end position="196"/>
    </location>
</feature>
<reference evidence="2" key="1">
    <citation type="journal article" date="2020" name="Fungal Divers.">
        <title>Resolving the Mortierellaceae phylogeny through synthesis of multi-gene phylogenetics and phylogenomics.</title>
        <authorList>
            <person name="Vandepol N."/>
            <person name="Liber J."/>
            <person name="Desiro A."/>
            <person name="Na H."/>
            <person name="Kennedy M."/>
            <person name="Barry K."/>
            <person name="Grigoriev I.V."/>
            <person name="Miller A.N."/>
            <person name="O'Donnell K."/>
            <person name="Stajich J.E."/>
            <person name="Bonito G."/>
        </authorList>
    </citation>
    <scope>NUCLEOTIDE SEQUENCE</scope>
    <source>
        <strain evidence="2">NRRL 28262</strain>
    </source>
</reference>
<keyword evidence="3" id="KW-1185">Reference proteome</keyword>
<proteinExistence type="predicted"/>
<feature type="region of interest" description="Disordered" evidence="1">
    <location>
        <begin position="179"/>
        <end position="204"/>
    </location>
</feature>
<dbReference type="Gene3D" id="3.30.710.10">
    <property type="entry name" value="Potassium Channel Kv1.1, Chain A"/>
    <property type="match status" value="1"/>
</dbReference>
<evidence type="ECO:0008006" key="4">
    <source>
        <dbReference type="Google" id="ProtNLM"/>
    </source>
</evidence>
<dbReference type="SUPFAM" id="SSF54695">
    <property type="entry name" value="POZ domain"/>
    <property type="match status" value="1"/>
</dbReference>
<organism evidence="2 3">
    <name type="scientific">Linnemannia exigua</name>
    <dbReference type="NCBI Taxonomy" id="604196"/>
    <lineage>
        <taxon>Eukaryota</taxon>
        <taxon>Fungi</taxon>
        <taxon>Fungi incertae sedis</taxon>
        <taxon>Mucoromycota</taxon>
        <taxon>Mortierellomycotina</taxon>
        <taxon>Mortierellomycetes</taxon>
        <taxon>Mortierellales</taxon>
        <taxon>Mortierellaceae</taxon>
        <taxon>Linnemannia</taxon>
    </lineage>
</organism>
<evidence type="ECO:0000313" key="3">
    <source>
        <dbReference type="Proteomes" id="UP001194580"/>
    </source>
</evidence>
<evidence type="ECO:0000256" key="1">
    <source>
        <dbReference type="SAM" id="MobiDB-lite"/>
    </source>
</evidence>
<dbReference type="AlphaFoldDB" id="A0AAD4H7N9"/>
<comment type="caution">
    <text evidence="2">The sequence shown here is derived from an EMBL/GenBank/DDBJ whole genome shotgun (WGS) entry which is preliminary data.</text>
</comment>
<accession>A0AAD4H7N9</accession>
<dbReference type="InterPro" id="IPR011333">
    <property type="entry name" value="SKP1/BTB/POZ_sf"/>
</dbReference>
<gene>
    <name evidence="2" type="ORF">BGZ95_005513</name>
</gene>
<evidence type="ECO:0000313" key="2">
    <source>
        <dbReference type="EMBL" id="KAG0277700.1"/>
    </source>
</evidence>
<protein>
    <recommendedName>
        <fullName evidence="4">BTB domain-containing protein</fullName>
    </recommendedName>
</protein>